<feature type="non-terminal residue" evidence="3">
    <location>
        <position position="327"/>
    </location>
</feature>
<dbReference type="GO" id="GO:0007165">
    <property type="term" value="P:signal transduction"/>
    <property type="evidence" value="ECO:0007669"/>
    <property type="project" value="InterPro"/>
</dbReference>
<gene>
    <name evidence="3" type="primary">rassf6</name>
    <name evidence="3" type="ORF">DAT39_012346</name>
</gene>
<dbReference type="PANTHER" id="PTHR22738">
    <property type="entry name" value="RASSF"/>
    <property type="match status" value="1"/>
</dbReference>
<dbReference type="Gene3D" id="3.10.20.90">
    <property type="entry name" value="Phosphatidylinositol 3-kinase Catalytic Subunit, Chain A, domain 1"/>
    <property type="match status" value="1"/>
</dbReference>
<dbReference type="SMART" id="SM00314">
    <property type="entry name" value="RA"/>
    <property type="match status" value="1"/>
</dbReference>
<proteinExistence type="predicted"/>
<dbReference type="Pfam" id="PF00788">
    <property type="entry name" value="RA"/>
    <property type="match status" value="1"/>
</dbReference>
<feature type="domain" description="Ras-associating" evidence="1">
    <location>
        <begin position="201"/>
        <end position="289"/>
    </location>
</feature>
<dbReference type="SUPFAM" id="SSF54236">
    <property type="entry name" value="Ubiquitin-like"/>
    <property type="match status" value="1"/>
</dbReference>
<feature type="domain" description="SARAH" evidence="2">
    <location>
        <begin position="296"/>
        <end position="327"/>
    </location>
</feature>
<dbReference type="InterPro" id="IPR000159">
    <property type="entry name" value="RA_dom"/>
</dbReference>
<evidence type="ECO:0000313" key="4">
    <source>
        <dbReference type="Proteomes" id="UP000727407"/>
    </source>
</evidence>
<comment type="caution">
    <text evidence="3">The sequence shown here is derived from an EMBL/GenBank/DDBJ whole genome shotgun (WGS) entry which is preliminary data.</text>
</comment>
<dbReference type="OrthoDB" id="9976881at2759"/>
<organism evidence="3 4">
    <name type="scientific">Clarias magur</name>
    <name type="common">Asian catfish</name>
    <name type="synonym">Macropteronotus magur</name>
    <dbReference type="NCBI Taxonomy" id="1594786"/>
    <lineage>
        <taxon>Eukaryota</taxon>
        <taxon>Metazoa</taxon>
        <taxon>Chordata</taxon>
        <taxon>Craniata</taxon>
        <taxon>Vertebrata</taxon>
        <taxon>Euteleostomi</taxon>
        <taxon>Actinopterygii</taxon>
        <taxon>Neopterygii</taxon>
        <taxon>Teleostei</taxon>
        <taxon>Ostariophysi</taxon>
        <taxon>Siluriformes</taxon>
        <taxon>Clariidae</taxon>
        <taxon>Clarias</taxon>
    </lineage>
</organism>
<dbReference type="PROSITE" id="PS50200">
    <property type="entry name" value="RA"/>
    <property type="match status" value="1"/>
</dbReference>
<dbReference type="InterPro" id="IPR011524">
    <property type="entry name" value="SARAH_dom"/>
</dbReference>
<reference evidence="3" key="1">
    <citation type="submission" date="2020-07" db="EMBL/GenBank/DDBJ databases">
        <title>Clarias magur genome sequencing, assembly and annotation.</title>
        <authorList>
            <person name="Kushwaha B."/>
            <person name="Kumar R."/>
            <person name="Das P."/>
            <person name="Joshi C.G."/>
            <person name="Kumar D."/>
            <person name="Nagpure N.S."/>
            <person name="Pandey M."/>
            <person name="Agarwal S."/>
            <person name="Srivastava S."/>
            <person name="Singh M."/>
            <person name="Sahoo L."/>
            <person name="Jayasankar P."/>
            <person name="Meher P.K."/>
            <person name="Koringa P.G."/>
            <person name="Iquebal M.A."/>
            <person name="Das S.P."/>
            <person name="Bit A."/>
            <person name="Patnaik S."/>
            <person name="Patel N."/>
            <person name="Shah T.M."/>
            <person name="Hinsu A."/>
            <person name="Jena J.K."/>
        </authorList>
    </citation>
    <scope>NUCLEOTIDE SEQUENCE</scope>
    <source>
        <strain evidence="3">CIFAMagur01</strain>
        <tissue evidence="3">Testis</tissue>
    </source>
</reference>
<name>A0A8J4TMG8_CLAMG</name>
<dbReference type="PANTHER" id="PTHR22738:SF3">
    <property type="entry name" value="RAS ASSOCIATION DOMAIN-CONTAINING PROTEIN 6"/>
    <property type="match status" value="1"/>
</dbReference>
<dbReference type="InterPro" id="IPR029071">
    <property type="entry name" value="Ubiquitin-like_domsf"/>
</dbReference>
<dbReference type="InterPro" id="IPR033614">
    <property type="entry name" value="RASSF1-6"/>
</dbReference>
<accession>A0A8J4TMG8</accession>
<dbReference type="Pfam" id="PF16517">
    <property type="entry name" value="Nore1-SARAH"/>
    <property type="match status" value="1"/>
</dbReference>
<dbReference type="AlphaFoldDB" id="A0A8J4TMG8"/>
<sequence>SCLESEMSKAQPRMVFHIGDGRTFSRARFVSLLNTYNCFLKDKTHLQLAVSENPAGQVTLDGFLVVSWGMRRPIRLKIQDEKQMVAWDQSKSQEYSPDPISPLGNKRGMTRWGEFDNLHHIDELEENVQDDSETVDSAAADYRQYESQTLRVTRHEPVTESSILFRTRSDASLVKKRVKTQGAEERRSNRQHRFSINGHFYNYKTSIFTPSYGTATNVRINSTMKTQEVICQLLNKFKIENDPSEFALYCIHQSGERKKLGSADLPLWERFLQGPSEDIMRVFLMDTDEQEVSMDVAQYVNLELPILQRVLRKLHEEENKEIQRVVN</sequence>
<keyword evidence="4" id="KW-1185">Reference proteome</keyword>
<dbReference type="PROSITE" id="PS50951">
    <property type="entry name" value="SARAH"/>
    <property type="match status" value="1"/>
</dbReference>
<evidence type="ECO:0000313" key="3">
    <source>
        <dbReference type="EMBL" id="KAF5897925.1"/>
    </source>
</evidence>
<evidence type="ECO:0000259" key="1">
    <source>
        <dbReference type="PROSITE" id="PS50200"/>
    </source>
</evidence>
<evidence type="ECO:0000259" key="2">
    <source>
        <dbReference type="PROSITE" id="PS50951"/>
    </source>
</evidence>
<dbReference type="EMBL" id="QNUK01000216">
    <property type="protein sequence ID" value="KAF5897925.1"/>
    <property type="molecule type" value="Genomic_DNA"/>
</dbReference>
<dbReference type="Proteomes" id="UP000727407">
    <property type="component" value="Unassembled WGS sequence"/>
</dbReference>
<protein>
    <submittedName>
        <fullName evidence="3">Ras association domain-containing protein 6 isoform X2</fullName>
    </submittedName>
</protein>
<feature type="non-terminal residue" evidence="3">
    <location>
        <position position="1"/>
    </location>
</feature>